<accession>A0A7S2KEU9</accession>
<feature type="transmembrane region" description="Helical" evidence="6">
    <location>
        <begin position="103"/>
        <end position="122"/>
    </location>
</feature>
<dbReference type="InterPro" id="IPR004853">
    <property type="entry name" value="Sugar_P_trans_dom"/>
</dbReference>
<proteinExistence type="predicted"/>
<keyword evidence="3 6" id="KW-1133">Transmembrane helix</keyword>
<gene>
    <name evidence="8" type="ORF">LDAN0321_LOCUS8645</name>
</gene>
<evidence type="ECO:0000256" key="3">
    <source>
        <dbReference type="ARBA" id="ARBA00022989"/>
    </source>
</evidence>
<feature type="compositionally biased region" description="Basic and acidic residues" evidence="5">
    <location>
        <begin position="1"/>
        <end position="11"/>
    </location>
</feature>
<comment type="subcellular location">
    <subcellularLocation>
        <location evidence="1">Membrane</location>
        <topology evidence="1">Multi-pass membrane protein</topology>
    </subcellularLocation>
</comment>
<feature type="domain" description="Sugar phosphate transporter" evidence="7">
    <location>
        <begin position="74"/>
        <end position="359"/>
    </location>
</feature>
<organism evidence="8">
    <name type="scientific">Leptocylindrus danicus</name>
    <dbReference type="NCBI Taxonomy" id="163516"/>
    <lineage>
        <taxon>Eukaryota</taxon>
        <taxon>Sar</taxon>
        <taxon>Stramenopiles</taxon>
        <taxon>Ochrophyta</taxon>
        <taxon>Bacillariophyta</taxon>
        <taxon>Coscinodiscophyceae</taxon>
        <taxon>Chaetocerotophycidae</taxon>
        <taxon>Leptocylindrales</taxon>
        <taxon>Leptocylindraceae</taxon>
        <taxon>Leptocylindrus</taxon>
    </lineage>
</organism>
<dbReference type="InterPro" id="IPR050186">
    <property type="entry name" value="TPT_transporter"/>
</dbReference>
<reference evidence="8" key="1">
    <citation type="submission" date="2021-01" db="EMBL/GenBank/DDBJ databases">
        <authorList>
            <person name="Corre E."/>
            <person name="Pelletier E."/>
            <person name="Niang G."/>
            <person name="Scheremetjew M."/>
            <person name="Finn R."/>
            <person name="Kale V."/>
            <person name="Holt S."/>
            <person name="Cochrane G."/>
            <person name="Meng A."/>
            <person name="Brown T."/>
            <person name="Cohen L."/>
        </authorList>
    </citation>
    <scope>NUCLEOTIDE SEQUENCE</scope>
    <source>
        <strain evidence="8">B650</strain>
    </source>
</reference>
<evidence type="ECO:0000256" key="1">
    <source>
        <dbReference type="ARBA" id="ARBA00004141"/>
    </source>
</evidence>
<dbReference type="GO" id="GO:0016020">
    <property type="term" value="C:membrane"/>
    <property type="evidence" value="ECO:0007669"/>
    <property type="project" value="UniProtKB-SubCell"/>
</dbReference>
<feature type="region of interest" description="Disordered" evidence="5">
    <location>
        <begin position="1"/>
        <end position="28"/>
    </location>
</feature>
<feature type="transmembrane region" description="Helical" evidence="6">
    <location>
        <begin position="342"/>
        <end position="361"/>
    </location>
</feature>
<feature type="transmembrane region" description="Helical" evidence="6">
    <location>
        <begin position="291"/>
        <end position="309"/>
    </location>
</feature>
<keyword evidence="2 6" id="KW-0812">Transmembrane</keyword>
<feature type="transmembrane region" description="Helical" evidence="6">
    <location>
        <begin position="249"/>
        <end position="271"/>
    </location>
</feature>
<feature type="transmembrane region" description="Helical" evidence="6">
    <location>
        <begin position="142"/>
        <end position="159"/>
    </location>
</feature>
<dbReference type="PANTHER" id="PTHR11132">
    <property type="entry name" value="SOLUTE CARRIER FAMILY 35"/>
    <property type="match status" value="1"/>
</dbReference>
<dbReference type="AlphaFoldDB" id="A0A7S2KEU9"/>
<keyword evidence="4 6" id="KW-0472">Membrane</keyword>
<feature type="transmembrane region" description="Helical" evidence="6">
    <location>
        <begin position="316"/>
        <end position="336"/>
    </location>
</feature>
<sequence length="369" mass="40425">MAKTTPDEQTKKVGQAEPRMSKDGDIELGQSLLNHGHNTSSMVEIAVSADENRYRQQEDTSKTKGDFSRVASSILIYTFCSVAMVLTNKSLASSYKEKTNGDMNILLVVFQAIVAVVCVEICKRVGIVDYPSFDIATAKQWAPVNIFFCLMLFTGMASLQHNSVPMVTVFKNISNIITSIGDLVFFGTTIEMLVVIAFAVMLGGACAAAVNDVECTVVGILWMVANCLSTSGYVLYMKHATQTVKLSKFGMVFYNNVLCTAFLFPAALFFGEVSTFLSSTQVHTFEYFVKNSFAGLVGFFLNFASLNCVSQTGPTTYAIVGSVNKIPTTFIGFLIFDETITPQTWTFITVAMMGGFLYSYAKIMSSRKK</sequence>
<evidence type="ECO:0000313" key="8">
    <source>
        <dbReference type="EMBL" id="CAD9574904.1"/>
    </source>
</evidence>
<name>A0A7S2KEU9_9STRA</name>
<evidence type="ECO:0000256" key="4">
    <source>
        <dbReference type="ARBA" id="ARBA00023136"/>
    </source>
</evidence>
<feature type="transmembrane region" description="Helical" evidence="6">
    <location>
        <begin position="180"/>
        <end position="210"/>
    </location>
</feature>
<dbReference type="Pfam" id="PF03151">
    <property type="entry name" value="TPT"/>
    <property type="match status" value="1"/>
</dbReference>
<evidence type="ECO:0000259" key="7">
    <source>
        <dbReference type="Pfam" id="PF03151"/>
    </source>
</evidence>
<feature type="transmembrane region" description="Helical" evidence="6">
    <location>
        <begin position="70"/>
        <end position="91"/>
    </location>
</feature>
<evidence type="ECO:0000256" key="5">
    <source>
        <dbReference type="SAM" id="MobiDB-lite"/>
    </source>
</evidence>
<feature type="transmembrane region" description="Helical" evidence="6">
    <location>
        <begin position="216"/>
        <end position="237"/>
    </location>
</feature>
<evidence type="ECO:0000256" key="6">
    <source>
        <dbReference type="SAM" id="Phobius"/>
    </source>
</evidence>
<dbReference type="EMBL" id="HBGY01013425">
    <property type="protein sequence ID" value="CAD9574904.1"/>
    <property type="molecule type" value="Transcribed_RNA"/>
</dbReference>
<dbReference type="SUPFAM" id="SSF103481">
    <property type="entry name" value="Multidrug resistance efflux transporter EmrE"/>
    <property type="match status" value="1"/>
</dbReference>
<evidence type="ECO:0000256" key="2">
    <source>
        <dbReference type="ARBA" id="ARBA00022692"/>
    </source>
</evidence>
<protein>
    <recommendedName>
        <fullName evidence="7">Sugar phosphate transporter domain-containing protein</fullName>
    </recommendedName>
</protein>
<dbReference type="InterPro" id="IPR037185">
    <property type="entry name" value="EmrE-like"/>
</dbReference>